<feature type="compositionally biased region" description="Low complexity" evidence="1">
    <location>
        <begin position="16"/>
        <end position="29"/>
    </location>
</feature>
<feature type="compositionally biased region" description="Acidic residues" evidence="1">
    <location>
        <begin position="30"/>
        <end position="41"/>
    </location>
</feature>
<comment type="caution">
    <text evidence="2">The sequence shown here is derived from an EMBL/GenBank/DDBJ whole genome shotgun (WGS) entry which is preliminary data.</text>
</comment>
<dbReference type="EMBL" id="JACHJT010000001">
    <property type="protein sequence ID" value="MBB4934002.1"/>
    <property type="molecule type" value="Genomic_DNA"/>
</dbReference>
<protein>
    <submittedName>
        <fullName evidence="2">Uncharacterized protein</fullName>
    </submittedName>
</protein>
<dbReference type="RefSeq" id="WP_184581713.1">
    <property type="nucleotide sequence ID" value="NZ_JACHJT010000001.1"/>
</dbReference>
<evidence type="ECO:0000313" key="2">
    <source>
        <dbReference type="EMBL" id="MBB4934002.1"/>
    </source>
</evidence>
<proteinExistence type="predicted"/>
<keyword evidence="3" id="KW-1185">Reference proteome</keyword>
<sequence>MNGTVWLAAALTLLGTGCESGGSAEPDGSASEEEEADDEPVEGGPVDDAAFDVGGVRTEAVESDTIELATRAPGEDESVEGGAWEPRLRIVLASAQREGEDVTVSGEAEYLHDEGGYALHSDDFEILVPKADKKTIEDPAEIPDEPPDLGDLFDVYTAAEPEGLATLTADEPSAEFAVTVSGVPPEDEAELNDLGNYGRMVRYVTPDELWGHTVEEPTDFVPGRVCYVEGDSWYDSELFPFTDLPCDS</sequence>
<feature type="region of interest" description="Disordered" evidence="1">
    <location>
        <begin position="16"/>
        <end position="50"/>
    </location>
</feature>
<reference evidence="2 3" key="1">
    <citation type="submission" date="2020-08" db="EMBL/GenBank/DDBJ databases">
        <title>Sequencing the genomes of 1000 actinobacteria strains.</title>
        <authorList>
            <person name="Klenk H.-P."/>
        </authorList>
    </citation>
    <scope>NUCLEOTIDE SEQUENCE [LARGE SCALE GENOMIC DNA]</scope>
    <source>
        <strain evidence="2 3">DSM 102030</strain>
    </source>
</reference>
<gene>
    <name evidence="2" type="ORF">F4561_004822</name>
</gene>
<name>A0A7W7W4C5_9ACTN</name>
<accession>A0A7W7W4C5</accession>
<dbReference type="AlphaFoldDB" id="A0A7W7W4C5"/>
<evidence type="ECO:0000256" key="1">
    <source>
        <dbReference type="SAM" id="MobiDB-lite"/>
    </source>
</evidence>
<dbReference type="Proteomes" id="UP000523007">
    <property type="component" value="Unassembled WGS sequence"/>
</dbReference>
<evidence type="ECO:0000313" key="3">
    <source>
        <dbReference type="Proteomes" id="UP000523007"/>
    </source>
</evidence>
<organism evidence="2 3">
    <name type="scientific">Lipingzhangella halophila</name>
    <dbReference type="NCBI Taxonomy" id="1783352"/>
    <lineage>
        <taxon>Bacteria</taxon>
        <taxon>Bacillati</taxon>
        <taxon>Actinomycetota</taxon>
        <taxon>Actinomycetes</taxon>
        <taxon>Streptosporangiales</taxon>
        <taxon>Nocardiopsidaceae</taxon>
        <taxon>Lipingzhangella</taxon>
    </lineage>
</organism>